<accession>A0A4W4E4C4</accession>
<dbReference type="InterPro" id="IPR050235">
    <property type="entry name" value="CK1_Ser-Thr_kinase"/>
</dbReference>
<dbReference type="SUPFAM" id="SSF56112">
    <property type="entry name" value="Protein kinase-like (PK-like)"/>
    <property type="match status" value="1"/>
</dbReference>
<dbReference type="InterPro" id="IPR011009">
    <property type="entry name" value="Kinase-like_dom_sf"/>
</dbReference>
<dbReference type="PROSITE" id="PS50011">
    <property type="entry name" value="PROTEIN_KINASE_DOM"/>
    <property type="match status" value="1"/>
</dbReference>
<dbReference type="InterPro" id="IPR008271">
    <property type="entry name" value="Ser/Thr_kinase_AS"/>
</dbReference>
<dbReference type="STRING" id="8005.ENSEEEP00000006506"/>
<dbReference type="PANTHER" id="PTHR11909">
    <property type="entry name" value="CASEIN KINASE-RELATED"/>
    <property type="match status" value="1"/>
</dbReference>
<dbReference type="AlphaFoldDB" id="A0A4W4E4C4"/>
<proteinExistence type="predicted"/>
<dbReference type="FunFam" id="1.10.510.10:FF:001123">
    <property type="entry name" value="CK1/CK1/CK1-D protein kinase"/>
    <property type="match status" value="1"/>
</dbReference>
<feature type="domain" description="Protein kinase" evidence="3">
    <location>
        <begin position="1"/>
        <end position="258"/>
    </location>
</feature>
<dbReference type="Ensembl" id="ENSEEET00000006597.2">
    <property type="protein sequence ID" value="ENSEEEP00000006506.2"/>
    <property type="gene ID" value="ENSEEEG00000003444.2"/>
</dbReference>
<evidence type="ECO:0000256" key="2">
    <source>
        <dbReference type="SAM" id="MobiDB-lite"/>
    </source>
</evidence>
<dbReference type="PROSITE" id="PS00108">
    <property type="entry name" value="PROTEIN_KINASE_ST"/>
    <property type="match status" value="1"/>
</dbReference>
<dbReference type="OMA" id="IYLNYCK"/>
<reference evidence="4" key="5">
    <citation type="submission" date="2025-09" db="UniProtKB">
        <authorList>
            <consortium name="Ensembl"/>
        </authorList>
    </citation>
    <scope>IDENTIFICATION</scope>
</reference>
<reference evidence="5" key="1">
    <citation type="journal article" date="2014" name="Science">
        <title>Nonhuman genetics. Genomic basis for the convergent evolution of electric organs.</title>
        <authorList>
            <person name="Gallant J.R."/>
            <person name="Traeger L.L."/>
            <person name="Volkening J.D."/>
            <person name="Moffett H."/>
            <person name="Chen P.H."/>
            <person name="Novina C.D."/>
            <person name="Phillips G.N.Jr."/>
            <person name="Anand R."/>
            <person name="Wells G.B."/>
            <person name="Pinch M."/>
            <person name="Guth R."/>
            <person name="Unguez G.A."/>
            <person name="Albert J.S."/>
            <person name="Zakon H.H."/>
            <person name="Samanta M.P."/>
            <person name="Sussman M.R."/>
        </authorList>
    </citation>
    <scope>NUCLEOTIDE SEQUENCE [LARGE SCALE GENOMIC DNA]</scope>
</reference>
<evidence type="ECO:0000259" key="3">
    <source>
        <dbReference type="PROSITE" id="PS50011"/>
    </source>
</evidence>
<dbReference type="GeneTree" id="ENSGT00940000153536"/>
<dbReference type="EC" id="2.7.11.1" evidence="1"/>
<dbReference type="GO" id="GO:0005524">
    <property type="term" value="F:ATP binding"/>
    <property type="evidence" value="ECO:0007669"/>
    <property type="project" value="InterPro"/>
</dbReference>
<reference evidence="5" key="2">
    <citation type="journal article" date="2017" name="Sci. Adv.">
        <title>A tail of two voltages: Proteomic comparison of the three electric organs of the electric eel.</title>
        <authorList>
            <person name="Traeger L.L."/>
            <person name="Sabat G."/>
            <person name="Barrett-Wilt G.A."/>
            <person name="Wells G.B."/>
            <person name="Sussman M.R."/>
        </authorList>
    </citation>
    <scope>NUCLEOTIDE SEQUENCE [LARGE SCALE GENOMIC DNA]</scope>
</reference>
<dbReference type="Gene3D" id="3.30.200.20">
    <property type="entry name" value="Phosphorylase Kinase, domain 1"/>
    <property type="match status" value="1"/>
</dbReference>
<dbReference type="Gene3D" id="1.10.510.10">
    <property type="entry name" value="Transferase(Phosphotransferase) domain 1"/>
    <property type="match status" value="1"/>
</dbReference>
<evidence type="ECO:0000256" key="1">
    <source>
        <dbReference type="ARBA" id="ARBA00012513"/>
    </source>
</evidence>
<dbReference type="Proteomes" id="UP000314983">
    <property type="component" value="Chromosome 14"/>
</dbReference>
<sequence>KDICSFNRMRMGTRTDISVGEEVAIKLECVKTKHPQLHIESKIYKMMQGGVGIPTIKWCGAEGDYNVMVMELLGPSLEDLFNFCSRKFSLKTVLLLADQMISRIEYIHSKNFIHRDVKPDNFLMGLGKKGNLVYIIDFGLTKKYRDARTHQHIPYRENKNLTGTARYASINTHLGIEQSRRYDLESLGYGLKAATKRQKYERISEKKIQGFSYDYVFDWNMLKFGANRAAEDAERERRDREERLRHGRNPGARGMPAASGRPRATQDAAPPTPLTSASHTGEPCCCMGFYVYSSKGFFMCVNVVMWGLPANTSRMSTSQVEAIPTLNTTTRCSNPKYQPV</sequence>
<evidence type="ECO:0000313" key="5">
    <source>
        <dbReference type="Proteomes" id="UP000314983"/>
    </source>
</evidence>
<protein>
    <recommendedName>
        <fullName evidence="1">non-specific serine/threonine protein kinase</fullName>
        <ecNumber evidence="1">2.7.11.1</ecNumber>
    </recommendedName>
</protein>
<dbReference type="InterPro" id="IPR000719">
    <property type="entry name" value="Prot_kinase_dom"/>
</dbReference>
<evidence type="ECO:0000313" key="4">
    <source>
        <dbReference type="Ensembl" id="ENSEEEP00000006506.2"/>
    </source>
</evidence>
<reference evidence="4" key="4">
    <citation type="submission" date="2025-08" db="UniProtKB">
        <authorList>
            <consortium name="Ensembl"/>
        </authorList>
    </citation>
    <scope>IDENTIFICATION</scope>
</reference>
<organism evidence="4 5">
    <name type="scientific">Electrophorus electricus</name>
    <name type="common">Electric eel</name>
    <name type="synonym">Gymnotus electricus</name>
    <dbReference type="NCBI Taxonomy" id="8005"/>
    <lineage>
        <taxon>Eukaryota</taxon>
        <taxon>Metazoa</taxon>
        <taxon>Chordata</taxon>
        <taxon>Craniata</taxon>
        <taxon>Vertebrata</taxon>
        <taxon>Euteleostomi</taxon>
        <taxon>Actinopterygii</taxon>
        <taxon>Neopterygii</taxon>
        <taxon>Teleostei</taxon>
        <taxon>Ostariophysi</taxon>
        <taxon>Gymnotiformes</taxon>
        <taxon>Gymnotoidei</taxon>
        <taxon>Gymnotidae</taxon>
        <taxon>Electrophorus</taxon>
    </lineage>
</organism>
<dbReference type="SMART" id="SM00220">
    <property type="entry name" value="S_TKc"/>
    <property type="match status" value="1"/>
</dbReference>
<keyword evidence="5" id="KW-1185">Reference proteome</keyword>
<dbReference type="Pfam" id="PF00069">
    <property type="entry name" value="Pkinase"/>
    <property type="match status" value="1"/>
</dbReference>
<reference evidence="4" key="3">
    <citation type="submission" date="2020-05" db="EMBL/GenBank/DDBJ databases">
        <title>Electrophorus electricus (electric eel) genome, fEleEle1, primary haplotype.</title>
        <authorList>
            <person name="Myers G."/>
            <person name="Meyer A."/>
            <person name="Fedrigo O."/>
            <person name="Formenti G."/>
            <person name="Rhie A."/>
            <person name="Tracey A."/>
            <person name="Sims Y."/>
            <person name="Jarvis E.D."/>
        </authorList>
    </citation>
    <scope>NUCLEOTIDE SEQUENCE [LARGE SCALE GENOMIC DNA]</scope>
</reference>
<name>A0A4W4E4C4_ELEEL</name>
<dbReference type="GO" id="GO:0004674">
    <property type="term" value="F:protein serine/threonine kinase activity"/>
    <property type="evidence" value="ECO:0007669"/>
    <property type="project" value="UniProtKB-EC"/>
</dbReference>
<feature type="region of interest" description="Disordered" evidence="2">
    <location>
        <begin position="230"/>
        <end position="278"/>
    </location>
</feature>
<feature type="compositionally biased region" description="Basic and acidic residues" evidence="2">
    <location>
        <begin position="230"/>
        <end position="244"/>
    </location>
</feature>